<proteinExistence type="predicted"/>
<keyword evidence="1" id="KW-1133">Transmembrane helix</keyword>
<accession>X1SSC1</accession>
<evidence type="ECO:0000313" key="2">
    <source>
        <dbReference type="EMBL" id="GAI70724.1"/>
    </source>
</evidence>
<dbReference type="EMBL" id="BARW01003768">
    <property type="protein sequence ID" value="GAI70724.1"/>
    <property type="molecule type" value="Genomic_DNA"/>
</dbReference>
<feature type="transmembrane region" description="Helical" evidence="1">
    <location>
        <begin position="55"/>
        <end position="79"/>
    </location>
</feature>
<feature type="transmembrane region" description="Helical" evidence="1">
    <location>
        <begin position="86"/>
        <end position="113"/>
    </location>
</feature>
<organism evidence="2">
    <name type="scientific">marine sediment metagenome</name>
    <dbReference type="NCBI Taxonomy" id="412755"/>
    <lineage>
        <taxon>unclassified sequences</taxon>
        <taxon>metagenomes</taxon>
        <taxon>ecological metagenomes</taxon>
    </lineage>
</organism>
<feature type="transmembrane region" description="Helical" evidence="1">
    <location>
        <begin position="119"/>
        <end position="139"/>
    </location>
</feature>
<gene>
    <name evidence="2" type="ORF">S12H4_09338</name>
</gene>
<sequence>MVVKGKLLIGPILAIIGGLIMAYASYMVFIYIAHIEANLAIAALTWEDTGFSRELMYVRFMCTLLWGLMGIIGAIFALIGKKFGSVIALLGGILGIAGMFIPLGTITINTLVIPVSLSASFLFSDPIIIIVGSLIGLLLKK</sequence>
<feature type="transmembrane region" description="Helical" evidence="1">
    <location>
        <begin position="12"/>
        <end position="35"/>
    </location>
</feature>
<dbReference type="AlphaFoldDB" id="X1SSC1"/>
<name>X1SSC1_9ZZZZ</name>
<protein>
    <submittedName>
        <fullName evidence="2">Uncharacterized protein</fullName>
    </submittedName>
</protein>
<keyword evidence="1" id="KW-0472">Membrane</keyword>
<reference evidence="2" key="1">
    <citation type="journal article" date="2014" name="Front. Microbiol.">
        <title>High frequency of phylogenetically diverse reductive dehalogenase-homologous genes in deep subseafloor sedimentary metagenomes.</title>
        <authorList>
            <person name="Kawai M."/>
            <person name="Futagami T."/>
            <person name="Toyoda A."/>
            <person name="Takaki Y."/>
            <person name="Nishi S."/>
            <person name="Hori S."/>
            <person name="Arai W."/>
            <person name="Tsubouchi T."/>
            <person name="Morono Y."/>
            <person name="Uchiyama I."/>
            <person name="Ito T."/>
            <person name="Fujiyama A."/>
            <person name="Inagaki F."/>
            <person name="Takami H."/>
        </authorList>
    </citation>
    <scope>NUCLEOTIDE SEQUENCE</scope>
    <source>
        <strain evidence="2">Expedition CK06-06</strain>
    </source>
</reference>
<keyword evidence="1" id="KW-0812">Transmembrane</keyword>
<comment type="caution">
    <text evidence="2">The sequence shown here is derived from an EMBL/GenBank/DDBJ whole genome shotgun (WGS) entry which is preliminary data.</text>
</comment>
<evidence type="ECO:0000256" key="1">
    <source>
        <dbReference type="SAM" id="Phobius"/>
    </source>
</evidence>